<protein>
    <submittedName>
        <fullName evidence="2">Uncharacterized protein</fullName>
    </submittedName>
</protein>
<dbReference type="PANTHER" id="PTHR44103">
    <property type="entry name" value="PROPROTEIN CONVERTASE P"/>
    <property type="match status" value="1"/>
</dbReference>
<keyword evidence="1" id="KW-0732">Signal</keyword>
<dbReference type="PANTHER" id="PTHR44103:SF1">
    <property type="entry name" value="PROPROTEIN CONVERTASE P"/>
    <property type="match status" value="1"/>
</dbReference>
<evidence type="ECO:0000313" key="3">
    <source>
        <dbReference type="Proteomes" id="UP000033684"/>
    </source>
</evidence>
<dbReference type="EMBL" id="LAJX01000181">
    <property type="protein sequence ID" value="KJV05738.1"/>
    <property type="molecule type" value="Genomic_DNA"/>
</dbReference>
<name>A0A0F3IGS6_9GAMM</name>
<evidence type="ECO:0000256" key="1">
    <source>
        <dbReference type="ARBA" id="ARBA00022729"/>
    </source>
</evidence>
<dbReference type="PATRIC" id="fig|1632867.3.peg.1929"/>
<reference evidence="3" key="1">
    <citation type="submission" date="2015-03" db="EMBL/GenBank/DDBJ databases">
        <title>Draft genome sequence of a novel methanotroph (Sn10-6) isolated from flooded ricefield rhizosphere in India.</title>
        <authorList>
            <person name="Pandit P.S."/>
            <person name="Pore S.D."/>
            <person name="Arora P."/>
            <person name="Kapse N.G."/>
            <person name="Dhakephalkar P.K."/>
            <person name="Rahalkar M.C."/>
        </authorList>
    </citation>
    <scope>NUCLEOTIDE SEQUENCE [LARGE SCALE GENOMIC DNA]</scope>
    <source>
        <strain evidence="3">Sn10-6</strain>
    </source>
</reference>
<sequence length="777" mass="81855">MDGDGDLDAVIGKDNGDTIYFKNNGNATNPNFSAVGTNVFGLSIADVRYTQPTFADLDGDGDLDALLSSNAGFTYFSNNIPGIKITQSGGTTAVTEGGAKDSYTFVLGSIPTADVTITLDNTNNQVNTNTITLTFTAANWNIPQTVILTAVNDTTGEGQHTGVIKHTVTSADATYSGMVIEPIIVEIADNDLNQRDPSFNAAVLNNPFGLNTPDNSPSPTFADIDGDGDLDVFVGGKYGDTTFLKNIGSTTSPQFVLQANNLGITDVGYDASPSFADIDSDGDLDAFVGNKDGDVKFFRNTGSAETSTFVAQKANFGLANVSAKASPTFVDIDNDGDLDAFVGKASGGTVSFFRNTGTATTAKFVSETNDFGLKGLSANTNPDFADWDGDGDLDAIVSDFFSIAFFRNNGSKTAPNFVKQTSTFGLTIIGNSINPALVDIDGDGDLDAFVGFNYSDYADTAFFLNTPPGITFHQSGNTTSVAEGGATHSYTVVLDSIPKGNVTITLDNTNNQVNSNLTTLTFTAANWNIPQTVILTAVNDTVGEGQHNGVITYIVTSTDSDYNGMVVKPLAVTIIDNDLATGNPNFIGDQINPFGLTTGPDGFIKPRFADIDGDGDLDLFAGFRYGDIQFYRNTGTANAPAFASPVNTNSIGLLGPNGGYNSPSFADIDGDGDLDAFIGGADGKLHFSRNVGSAVAPAFVSQNFTFGITKVGSYANPTFADIDSDGDLDAFIGANDGKTQFFRNIGTANNPSFCQTSQKLRHCRCRRQHRLPQFGRF</sequence>
<reference evidence="2 3" key="2">
    <citation type="journal article" date="2016" name="Microb. Ecol.">
        <title>Genome Characteristics of a Novel Type I Methanotroph (Sn10-6) Isolated from a Flooded Indian Rice Field.</title>
        <authorList>
            <person name="Rahalkar M.C."/>
            <person name="Pandit P.S."/>
            <person name="Dhakephalkar P.K."/>
            <person name="Pore S."/>
            <person name="Arora P."/>
            <person name="Kapse N."/>
        </authorList>
    </citation>
    <scope>NUCLEOTIDE SEQUENCE [LARGE SCALE GENOMIC DNA]</scope>
    <source>
        <strain evidence="2 3">Sn10-6</strain>
    </source>
</reference>
<comment type="caution">
    <text evidence="2">The sequence shown here is derived from an EMBL/GenBank/DDBJ whole genome shotgun (WGS) entry which is preliminary data.</text>
</comment>
<dbReference type="RefSeq" id="WP_045779977.1">
    <property type="nucleotide sequence ID" value="NZ_LAJX01000181.1"/>
</dbReference>
<organism evidence="2 3">
    <name type="scientific">Methylocucumis oryzae</name>
    <dbReference type="NCBI Taxonomy" id="1632867"/>
    <lineage>
        <taxon>Bacteria</taxon>
        <taxon>Pseudomonadati</taxon>
        <taxon>Pseudomonadota</taxon>
        <taxon>Gammaproteobacteria</taxon>
        <taxon>Methylococcales</taxon>
        <taxon>Methylococcaceae</taxon>
        <taxon>Methylocucumis</taxon>
    </lineage>
</organism>
<keyword evidence="3" id="KW-1185">Reference proteome</keyword>
<proteinExistence type="predicted"/>
<dbReference type="InterPro" id="IPR013517">
    <property type="entry name" value="FG-GAP"/>
</dbReference>
<dbReference type="Proteomes" id="UP000033684">
    <property type="component" value="Unassembled WGS sequence"/>
</dbReference>
<dbReference type="InterPro" id="IPR028994">
    <property type="entry name" value="Integrin_alpha_N"/>
</dbReference>
<accession>A0A0F3IGS6</accession>
<dbReference type="Pfam" id="PF13517">
    <property type="entry name" value="FG-GAP_3"/>
    <property type="match status" value="3"/>
</dbReference>
<gene>
    <name evidence="2" type="ORF">VZ94_15900</name>
</gene>
<evidence type="ECO:0000313" key="2">
    <source>
        <dbReference type="EMBL" id="KJV05738.1"/>
    </source>
</evidence>
<dbReference type="AlphaFoldDB" id="A0A0F3IGS6"/>
<dbReference type="SUPFAM" id="SSF69318">
    <property type="entry name" value="Integrin alpha N-terminal domain"/>
    <property type="match status" value="3"/>
</dbReference>
<dbReference type="OrthoDB" id="6381801at2"/>